<reference evidence="1 2" key="1">
    <citation type="submission" date="2021-05" db="EMBL/GenBank/DDBJ databases">
        <title>Ecology and evolution of chlamydial symbionts of arthropods.</title>
        <authorList>
            <person name="Halter T."/>
            <person name="Sixt B.S."/>
            <person name="Toenshoff E.R."/>
            <person name="Koestlbacher S."/>
            <person name="Schulz F."/>
            <person name="Kostanjsek R."/>
            <person name="Collingro A."/>
            <person name="Hendrickx F."/>
            <person name="Horn M."/>
        </authorList>
    </citation>
    <scope>NUCLEOTIDE SEQUENCE [LARGE SCALE GENOMIC DNA]</scope>
    <source>
        <strain evidence="1 2">15C</strain>
    </source>
</reference>
<proteinExistence type="predicted"/>
<dbReference type="EMBL" id="CP075585">
    <property type="protein sequence ID" value="QZA58856.1"/>
    <property type="molecule type" value="Genomic_DNA"/>
</dbReference>
<dbReference type="RefSeq" id="WP_194844651.1">
    <property type="nucleotide sequence ID" value="NZ_CP075585.1"/>
</dbReference>
<keyword evidence="2" id="KW-1185">Reference proteome</keyword>
<organism evidence="1 2">
    <name type="scientific">Candidatus Rhabdochlamydia porcellionis</name>
    <dbReference type="NCBI Taxonomy" id="225148"/>
    <lineage>
        <taxon>Bacteria</taxon>
        <taxon>Pseudomonadati</taxon>
        <taxon>Chlamydiota</taxon>
        <taxon>Chlamydiia</taxon>
        <taxon>Parachlamydiales</taxon>
        <taxon>Candidatus Rhabdochlamydiaceae</taxon>
        <taxon>Candidatus Rhabdochlamydia</taxon>
    </lineage>
</organism>
<sequence length="52" mass="5973">MTSPISSIRELSFQTNSSFSSTQKLSDHSQKLISLFRGMFPISNETTDYHCW</sequence>
<evidence type="ECO:0000313" key="1">
    <source>
        <dbReference type="EMBL" id="QZA58856.1"/>
    </source>
</evidence>
<gene>
    <name evidence="1" type="ORF">RHAB15C_0000735</name>
</gene>
<evidence type="ECO:0000313" key="2">
    <source>
        <dbReference type="Proteomes" id="UP000822862"/>
    </source>
</evidence>
<dbReference type="Proteomes" id="UP000822862">
    <property type="component" value="Chromosome"/>
</dbReference>
<name>A0ABX8Z451_9BACT</name>
<accession>A0ABX8Z451</accession>
<protein>
    <submittedName>
        <fullName evidence="1">Uncharacterized protein</fullName>
    </submittedName>
</protein>